<dbReference type="Proteomes" id="UP001597418">
    <property type="component" value="Unassembled WGS sequence"/>
</dbReference>
<dbReference type="Gene3D" id="2.60.120.10">
    <property type="entry name" value="Jelly Rolls"/>
    <property type="match status" value="1"/>
</dbReference>
<protein>
    <submittedName>
        <fullName evidence="3">Cupin domain-containing protein</fullName>
    </submittedName>
</protein>
<dbReference type="InterPro" id="IPR014710">
    <property type="entry name" value="RmlC-like_jellyroll"/>
</dbReference>
<name>A0ABW5UHN6_9SPHI</name>
<organism evidence="3 4">
    <name type="scientific">Sphingobacterium populi</name>
    <dbReference type="NCBI Taxonomy" id="1812824"/>
    <lineage>
        <taxon>Bacteria</taxon>
        <taxon>Pseudomonadati</taxon>
        <taxon>Bacteroidota</taxon>
        <taxon>Sphingobacteriia</taxon>
        <taxon>Sphingobacteriales</taxon>
        <taxon>Sphingobacteriaceae</taxon>
        <taxon>Sphingobacterium</taxon>
    </lineage>
</organism>
<dbReference type="InterPro" id="IPR013096">
    <property type="entry name" value="Cupin_2"/>
</dbReference>
<sequence length="112" mass="12815">MIRDISNTQHYQWGDACDGWHLVESETLSVIQEKMPSGTSESAHYHHKAQQFFYILKGIATFDVGDQRHYVAAGKGFHILPEVKHQISNLEEHDLEFIVVSEPKSHGDRINT</sequence>
<dbReference type="PANTHER" id="PTHR35848">
    <property type="entry name" value="OXALATE-BINDING PROTEIN"/>
    <property type="match status" value="1"/>
</dbReference>
<keyword evidence="1" id="KW-0479">Metal-binding</keyword>
<comment type="caution">
    <text evidence="3">The sequence shown here is derived from an EMBL/GenBank/DDBJ whole genome shotgun (WGS) entry which is preliminary data.</text>
</comment>
<gene>
    <name evidence="3" type="ORF">ACFSQ6_12480</name>
</gene>
<dbReference type="EMBL" id="JBHUMB010000014">
    <property type="protein sequence ID" value="MFD2744207.1"/>
    <property type="molecule type" value="Genomic_DNA"/>
</dbReference>
<dbReference type="SUPFAM" id="SSF51182">
    <property type="entry name" value="RmlC-like cupins"/>
    <property type="match status" value="1"/>
</dbReference>
<dbReference type="Pfam" id="PF07883">
    <property type="entry name" value="Cupin_2"/>
    <property type="match status" value="1"/>
</dbReference>
<accession>A0ABW5UHN6</accession>
<feature type="domain" description="Cupin type-2" evidence="2">
    <location>
        <begin position="34"/>
        <end position="100"/>
    </location>
</feature>
<evidence type="ECO:0000256" key="1">
    <source>
        <dbReference type="ARBA" id="ARBA00022723"/>
    </source>
</evidence>
<reference evidence="4" key="1">
    <citation type="journal article" date="2019" name="Int. J. Syst. Evol. Microbiol.">
        <title>The Global Catalogue of Microorganisms (GCM) 10K type strain sequencing project: providing services to taxonomists for standard genome sequencing and annotation.</title>
        <authorList>
            <consortium name="The Broad Institute Genomics Platform"/>
            <consortium name="The Broad Institute Genome Sequencing Center for Infectious Disease"/>
            <person name="Wu L."/>
            <person name="Ma J."/>
        </authorList>
    </citation>
    <scope>NUCLEOTIDE SEQUENCE [LARGE SCALE GENOMIC DNA]</scope>
    <source>
        <strain evidence="4">KCTC 42247</strain>
    </source>
</reference>
<evidence type="ECO:0000313" key="3">
    <source>
        <dbReference type="EMBL" id="MFD2744207.1"/>
    </source>
</evidence>
<dbReference type="InterPro" id="IPR051610">
    <property type="entry name" value="GPI/OXD"/>
</dbReference>
<dbReference type="RefSeq" id="WP_066751181.1">
    <property type="nucleotide sequence ID" value="NZ_JBHUMB010000014.1"/>
</dbReference>
<dbReference type="PANTHER" id="PTHR35848:SF9">
    <property type="entry name" value="SLL1358 PROTEIN"/>
    <property type="match status" value="1"/>
</dbReference>
<evidence type="ECO:0000313" key="4">
    <source>
        <dbReference type="Proteomes" id="UP001597418"/>
    </source>
</evidence>
<dbReference type="InterPro" id="IPR011051">
    <property type="entry name" value="RmlC_Cupin_sf"/>
</dbReference>
<keyword evidence="4" id="KW-1185">Reference proteome</keyword>
<proteinExistence type="predicted"/>
<evidence type="ECO:0000259" key="2">
    <source>
        <dbReference type="Pfam" id="PF07883"/>
    </source>
</evidence>